<dbReference type="Proteomes" id="UP000078240">
    <property type="component" value="Unassembled WGS sequence"/>
</dbReference>
<reference evidence="2 3" key="1">
    <citation type="submission" date="2016-02" db="EMBL/GenBank/DDBJ databases">
        <title>Biosynthesis of antibiotic leucinostatins and their inhibition on Phytophthora in bio-control Purpureocillium lilacinum.</title>
        <authorList>
            <person name="Wang G."/>
            <person name="Liu Z."/>
            <person name="Lin R."/>
            <person name="Li E."/>
            <person name="Mao Z."/>
            <person name="Ling J."/>
            <person name="Yin W."/>
            <person name="Xie B."/>
        </authorList>
    </citation>
    <scope>NUCLEOTIDE SEQUENCE [LARGE SCALE GENOMIC DNA]</scope>
    <source>
        <strain evidence="1">PLBJ-1</strain>
        <strain evidence="2">PLFJ-1</strain>
    </source>
</reference>
<dbReference type="Proteomes" id="UP000078340">
    <property type="component" value="Unassembled WGS sequence"/>
</dbReference>
<evidence type="ECO:0000313" key="2">
    <source>
        <dbReference type="EMBL" id="OAQ81124.1"/>
    </source>
</evidence>
<name>A0A179GT94_PURLI</name>
<dbReference type="EMBL" id="LSBH01000008">
    <property type="protein sequence ID" value="OAQ75496.1"/>
    <property type="molecule type" value="Genomic_DNA"/>
</dbReference>
<dbReference type="AlphaFoldDB" id="A0A179GT94"/>
<evidence type="ECO:0000313" key="3">
    <source>
        <dbReference type="Proteomes" id="UP000078340"/>
    </source>
</evidence>
<dbReference type="EMBL" id="LSBI01000009">
    <property type="protein sequence ID" value="OAQ81124.1"/>
    <property type="molecule type" value="Genomic_DNA"/>
</dbReference>
<proteinExistence type="predicted"/>
<accession>A0A179GT94</accession>
<gene>
    <name evidence="1" type="ORF">VFPBJ_09469</name>
    <name evidence="2" type="ORF">VFPFJ_09579</name>
</gene>
<comment type="caution">
    <text evidence="2">The sequence shown here is derived from an EMBL/GenBank/DDBJ whole genome shotgun (WGS) entry which is preliminary data.</text>
</comment>
<sequence>MSWLMLMSVVREEVWRWCVVVDAASIVVEGPFCNSASLQRTSRPSSAVAALYCRLIMQQ</sequence>
<evidence type="ECO:0000313" key="1">
    <source>
        <dbReference type="EMBL" id="OAQ75496.1"/>
    </source>
</evidence>
<protein>
    <submittedName>
        <fullName evidence="2">Uncharacterized protein</fullName>
    </submittedName>
</protein>
<organism evidence="2 3">
    <name type="scientific">Purpureocillium lilacinum</name>
    <name type="common">Paecilomyces lilacinus</name>
    <dbReference type="NCBI Taxonomy" id="33203"/>
    <lineage>
        <taxon>Eukaryota</taxon>
        <taxon>Fungi</taxon>
        <taxon>Dikarya</taxon>
        <taxon>Ascomycota</taxon>
        <taxon>Pezizomycotina</taxon>
        <taxon>Sordariomycetes</taxon>
        <taxon>Hypocreomycetidae</taxon>
        <taxon>Hypocreales</taxon>
        <taxon>Ophiocordycipitaceae</taxon>
        <taxon>Purpureocillium</taxon>
    </lineage>
</organism>